<feature type="transmembrane region" description="Helical" evidence="1">
    <location>
        <begin position="81"/>
        <end position="102"/>
    </location>
</feature>
<reference evidence="2 3" key="1">
    <citation type="submission" date="2017-04" db="EMBL/GenBank/DDBJ databases">
        <authorList>
            <person name="Afonso C.L."/>
            <person name="Miller P.J."/>
            <person name="Scott M.A."/>
            <person name="Spackman E."/>
            <person name="Goraichik I."/>
            <person name="Dimitrov K.M."/>
            <person name="Suarez D.L."/>
            <person name="Swayne D.E."/>
        </authorList>
    </citation>
    <scope>NUCLEOTIDE SEQUENCE [LARGE SCALE GENOMIC DNA]</scope>
    <source>
        <strain evidence="2 3">CGMCC 1.10972</strain>
    </source>
</reference>
<dbReference type="AlphaFoldDB" id="A0A1W2BRQ4"/>
<organism evidence="2 3">
    <name type="scientific">Fulvimarina manganoxydans</name>
    <dbReference type="NCBI Taxonomy" id="937218"/>
    <lineage>
        <taxon>Bacteria</taxon>
        <taxon>Pseudomonadati</taxon>
        <taxon>Pseudomonadota</taxon>
        <taxon>Alphaproteobacteria</taxon>
        <taxon>Hyphomicrobiales</taxon>
        <taxon>Aurantimonadaceae</taxon>
        <taxon>Fulvimarina</taxon>
    </lineage>
</organism>
<accession>A0A1W2BRQ4</accession>
<evidence type="ECO:0000313" key="3">
    <source>
        <dbReference type="Proteomes" id="UP000192656"/>
    </source>
</evidence>
<evidence type="ECO:0000313" key="2">
    <source>
        <dbReference type="EMBL" id="SMC75426.1"/>
    </source>
</evidence>
<name>A0A1W2BRQ4_9HYPH</name>
<keyword evidence="1" id="KW-0472">Membrane</keyword>
<dbReference type="Pfam" id="PF08570">
    <property type="entry name" value="DUF1761"/>
    <property type="match status" value="1"/>
</dbReference>
<feature type="transmembrane region" description="Helical" evidence="1">
    <location>
        <begin position="114"/>
        <end position="131"/>
    </location>
</feature>
<protein>
    <recommendedName>
        <fullName evidence="4">DUF1761 domain-containing protein</fullName>
    </recommendedName>
</protein>
<feature type="transmembrane region" description="Helical" evidence="1">
    <location>
        <begin position="48"/>
        <end position="69"/>
    </location>
</feature>
<dbReference type="Proteomes" id="UP000192656">
    <property type="component" value="Unassembled WGS sequence"/>
</dbReference>
<evidence type="ECO:0000256" key="1">
    <source>
        <dbReference type="SAM" id="Phobius"/>
    </source>
</evidence>
<dbReference type="EMBL" id="FWXR01000007">
    <property type="protein sequence ID" value="SMC75426.1"/>
    <property type="molecule type" value="Genomic_DNA"/>
</dbReference>
<evidence type="ECO:0008006" key="4">
    <source>
        <dbReference type="Google" id="ProtNLM"/>
    </source>
</evidence>
<keyword evidence="1" id="KW-0812">Transmembrane</keyword>
<dbReference type="OrthoDB" id="344736at2"/>
<keyword evidence="1" id="KW-1133">Transmembrane helix</keyword>
<dbReference type="RefSeq" id="WP_084409903.1">
    <property type="nucleotide sequence ID" value="NZ_FWXR01000007.1"/>
</dbReference>
<sequence length="132" mass="14475">MGIGSVDLFAVALATVASMVVGTIWYVALGHFWRRAARLGSEMSEPHFGIFVMTLVCEFVMAIVFASILQHGEIVALLEALWVAVLLWTGFVATTLIVNTRFQGFGWDLPLIDGGHWLMVLLAQACVFSVFL</sequence>
<proteinExistence type="predicted"/>
<keyword evidence="3" id="KW-1185">Reference proteome</keyword>
<dbReference type="STRING" id="937218.SAMN06297251_10781"/>
<gene>
    <name evidence="2" type="ORF">SAMN06297251_10781</name>
</gene>
<dbReference type="InterPro" id="IPR013879">
    <property type="entry name" value="DUF1761"/>
</dbReference>
<feature type="transmembrane region" description="Helical" evidence="1">
    <location>
        <begin position="7"/>
        <end position="28"/>
    </location>
</feature>